<dbReference type="KEGG" id="vg:26122839"/>
<reference evidence="1 2" key="1">
    <citation type="journal article" date="2015" name="Infect. Genet. Evol.">
        <title>Unique genomic organization of a novel Avipoxvirus detected in turkey (Meleagris gallopavo).</title>
        <authorList>
            <person name="Banyai K."/>
            <person name="Palya V."/>
            <person name="Denes B."/>
            <person name="Glavits R."/>
            <person name="Ivanics E."/>
            <person name="Horvath B."/>
            <person name="Farkas S.L."/>
            <person name="Marton S."/>
            <person name="Balint A."/>
            <person name="Gyuranecz M."/>
            <person name="Erdelyi K."/>
            <person name="Dan A."/>
        </authorList>
    </citation>
    <scope>NUCLEOTIDE SEQUENCE [LARGE SCALE GENOMIC DNA]</scope>
    <source>
        <strain evidence="1 2">TKPV-HU1124/2011</strain>
    </source>
</reference>
<name>A0A0M3ZHN5_9POXV</name>
<dbReference type="OrthoDB" id="14919at10239"/>
<dbReference type="Proteomes" id="UP000142477">
    <property type="component" value="Segment"/>
</dbReference>
<accession>A0A0M3ZHN5</accession>
<evidence type="ECO:0000313" key="1">
    <source>
        <dbReference type="EMBL" id="ALA62523.1"/>
    </source>
</evidence>
<organism evidence="1 2">
    <name type="scientific">Turkeypox virus</name>
    <dbReference type="NCBI Taxonomy" id="336486"/>
    <lineage>
        <taxon>Viruses</taxon>
        <taxon>Varidnaviria</taxon>
        <taxon>Bamfordvirae</taxon>
        <taxon>Nucleocytoviricota</taxon>
        <taxon>Pokkesviricetes</taxon>
        <taxon>Chitovirales</taxon>
        <taxon>Poxviridae</taxon>
        <taxon>Chordopoxvirinae</taxon>
        <taxon>Avipoxvirus</taxon>
        <taxon>Avipoxvirus turkeypox</taxon>
    </lineage>
</organism>
<keyword evidence="2" id="KW-1185">Reference proteome</keyword>
<protein>
    <submittedName>
        <fullName evidence="1">Uncharacterized protein</fullName>
    </submittedName>
</protein>
<dbReference type="RefSeq" id="YP_009177170.1">
    <property type="nucleotide sequence ID" value="NC_028238.1"/>
</dbReference>
<evidence type="ECO:0000313" key="2">
    <source>
        <dbReference type="Proteomes" id="UP000142477"/>
    </source>
</evidence>
<sequence length="278" mass="31794">MYAPINASQISCLLEDLLPDRYDEDKCIPNKHIVKIQEFIELAICRNYAVIDISDITVLCMDTSNATNKYLLTTDTSSHDICENTGLIIKRFEGFFVVCLDGYCKITVNLGDRQISDTIKESCGFIMDVGLDHLMVADNAVLVVAKYTLDASMFYYQNIIMFPEENLLAEFKGSNFILYDISVNGIKLKLLVTNKNTYNFITGEKCEILKYKYIFDRYNLPMPVIPLSHYEFTSSDMFAIRNLDIDSVIARVRPCIDGYHNNIWLRVVARVLYGVIIT</sequence>
<dbReference type="EMBL" id="KP728110">
    <property type="protein sequence ID" value="ALA62523.1"/>
    <property type="molecule type" value="Genomic_DNA"/>
</dbReference>
<dbReference type="GeneID" id="26122839"/>
<proteinExistence type="predicted"/>